<dbReference type="InterPro" id="IPR015001">
    <property type="entry name" value="DUF1850"/>
</dbReference>
<evidence type="ECO:0000313" key="2">
    <source>
        <dbReference type="EMBL" id="MBE3639975.1"/>
    </source>
</evidence>
<reference evidence="2" key="1">
    <citation type="submission" date="2020-09" db="EMBL/GenBank/DDBJ databases">
        <title>A novel bacterium of genus Mangrovicoccus, isolated from South China Sea.</title>
        <authorList>
            <person name="Huang H."/>
            <person name="Mo K."/>
            <person name="Hu Y."/>
        </authorList>
    </citation>
    <scope>NUCLEOTIDE SEQUENCE</scope>
    <source>
        <strain evidence="2">HB182678</strain>
    </source>
</reference>
<feature type="signal peptide" evidence="1">
    <location>
        <begin position="1"/>
        <end position="15"/>
    </location>
</feature>
<name>A0A8J7CIT0_9RHOB</name>
<keyword evidence="1" id="KW-0732">Signal</keyword>
<protein>
    <submittedName>
        <fullName evidence="2">DUF1850 domain-containing protein</fullName>
    </submittedName>
</protein>
<dbReference type="Pfam" id="PF08905">
    <property type="entry name" value="DUF1850"/>
    <property type="match status" value="1"/>
</dbReference>
<sequence length="125" mass="12868">MSACLMAGAAMLTLAAGNGFTLEWTHSVERQAWRETWVVTPQHRLKLTEAAVKGSGAGMEPGPGGHFEEGWWVWSPDLPAIAALSLAASGATPSAWRLCAARCIDLGAAPGQPVGVTAMPCPGAG</sequence>
<organism evidence="2 3">
    <name type="scientific">Mangrovicoccus algicola</name>
    <dbReference type="NCBI Taxonomy" id="2771008"/>
    <lineage>
        <taxon>Bacteria</taxon>
        <taxon>Pseudomonadati</taxon>
        <taxon>Pseudomonadota</taxon>
        <taxon>Alphaproteobacteria</taxon>
        <taxon>Rhodobacterales</taxon>
        <taxon>Paracoccaceae</taxon>
        <taxon>Mangrovicoccus</taxon>
    </lineage>
</organism>
<gene>
    <name evidence="2" type="ORF">ICN82_17360</name>
</gene>
<feature type="chain" id="PRO_5035256944" evidence="1">
    <location>
        <begin position="16"/>
        <end position="125"/>
    </location>
</feature>
<proteinExistence type="predicted"/>
<accession>A0A8J7CIT0</accession>
<comment type="caution">
    <text evidence="2">The sequence shown here is derived from an EMBL/GenBank/DDBJ whole genome shotgun (WGS) entry which is preliminary data.</text>
</comment>
<dbReference type="EMBL" id="JACVXA010000065">
    <property type="protein sequence ID" value="MBE3639975.1"/>
    <property type="molecule type" value="Genomic_DNA"/>
</dbReference>
<evidence type="ECO:0000256" key="1">
    <source>
        <dbReference type="SAM" id="SignalP"/>
    </source>
</evidence>
<evidence type="ECO:0000313" key="3">
    <source>
        <dbReference type="Proteomes" id="UP000609121"/>
    </source>
</evidence>
<dbReference type="AlphaFoldDB" id="A0A8J7CIT0"/>
<dbReference type="RefSeq" id="WP_193185325.1">
    <property type="nucleotide sequence ID" value="NZ_JACVXA010000065.1"/>
</dbReference>
<dbReference type="Proteomes" id="UP000609121">
    <property type="component" value="Unassembled WGS sequence"/>
</dbReference>
<keyword evidence="3" id="KW-1185">Reference proteome</keyword>